<evidence type="ECO:0000313" key="2">
    <source>
        <dbReference type="EMBL" id="QOL82493.1"/>
    </source>
</evidence>
<dbReference type="KEGG" id="pshq:F3W81_17705"/>
<evidence type="ECO:0000313" key="3">
    <source>
        <dbReference type="Proteomes" id="UP000594118"/>
    </source>
</evidence>
<dbReference type="RefSeq" id="WP_193080660.1">
    <property type="nucleotide sequence ID" value="NZ_CP045201.1"/>
</dbReference>
<organism evidence="2 3">
    <name type="scientific">Pseudooceanicola spongiae</name>
    <dbReference type="NCBI Taxonomy" id="2613965"/>
    <lineage>
        <taxon>Bacteria</taxon>
        <taxon>Pseudomonadati</taxon>
        <taxon>Pseudomonadota</taxon>
        <taxon>Alphaproteobacteria</taxon>
        <taxon>Rhodobacterales</taxon>
        <taxon>Paracoccaceae</taxon>
        <taxon>Pseudooceanicola</taxon>
    </lineage>
</organism>
<reference evidence="2 3" key="1">
    <citation type="submission" date="2019-10" db="EMBL/GenBank/DDBJ databases">
        <title>Pseudopuniceibacterium sp. HQ09 islated from Antarctica.</title>
        <authorList>
            <person name="Liao L."/>
            <person name="Su S."/>
            <person name="Chen B."/>
            <person name="Yu Y."/>
        </authorList>
    </citation>
    <scope>NUCLEOTIDE SEQUENCE [LARGE SCALE GENOMIC DNA]</scope>
    <source>
        <strain evidence="2 3">HQ09</strain>
    </source>
</reference>
<gene>
    <name evidence="2" type="ORF">F3W81_17705</name>
</gene>
<dbReference type="Proteomes" id="UP000594118">
    <property type="component" value="Chromosome"/>
</dbReference>
<keyword evidence="3" id="KW-1185">Reference proteome</keyword>
<sequence>MTRILMILATAIVPLSAQADPSYLDDRSSPSAVVESLYNAINSQQYLRAYSYFDPDRIGDYDSFKAGYAETQSVTLRLGEPLTEGAAGTIYTQIPAVIEAVGTDGSTQVYAGCYLISAVSPGIQDVPPFLPIRIVSGTLAKTDRPFEAATGSCPDY</sequence>
<feature type="signal peptide" evidence="1">
    <location>
        <begin position="1"/>
        <end position="19"/>
    </location>
</feature>
<dbReference type="AlphaFoldDB" id="A0A7L9WRF7"/>
<dbReference type="EMBL" id="CP045201">
    <property type="protein sequence ID" value="QOL82493.1"/>
    <property type="molecule type" value="Genomic_DNA"/>
</dbReference>
<evidence type="ECO:0000256" key="1">
    <source>
        <dbReference type="SAM" id="SignalP"/>
    </source>
</evidence>
<name>A0A7L9WRF7_9RHOB</name>
<proteinExistence type="predicted"/>
<keyword evidence="1" id="KW-0732">Signal</keyword>
<accession>A0A7L9WRF7</accession>
<protein>
    <submittedName>
        <fullName evidence="2">Uncharacterized protein</fullName>
    </submittedName>
</protein>
<feature type="chain" id="PRO_5032462966" evidence="1">
    <location>
        <begin position="20"/>
        <end position="156"/>
    </location>
</feature>